<dbReference type="InterPro" id="IPR007374">
    <property type="entry name" value="ASCH_domain"/>
</dbReference>
<dbReference type="InterPro" id="IPR015947">
    <property type="entry name" value="PUA-like_sf"/>
</dbReference>
<proteinExistence type="predicted"/>
<organism evidence="2 3">
    <name type="scientific">Winogradskyella litoriviva</name>
    <dbReference type="NCBI Taxonomy" id="1220182"/>
    <lineage>
        <taxon>Bacteria</taxon>
        <taxon>Pseudomonadati</taxon>
        <taxon>Bacteroidota</taxon>
        <taxon>Flavobacteriia</taxon>
        <taxon>Flavobacteriales</taxon>
        <taxon>Flavobacteriaceae</taxon>
        <taxon>Winogradskyella</taxon>
    </lineage>
</organism>
<dbReference type="PANTHER" id="PTHR39203">
    <property type="entry name" value="CYTOPLASMIC PROTEIN-RELATED"/>
    <property type="match status" value="1"/>
</dbReference>
<dbReference type="Proteomes" id="UP000805085">
    <property type="component" value="Unassembled WGS sequence"/>
</dbReference>
<dbReference type="CDD" id="cd06553">
    <property type="entry name" value="ASCH_Ef3133_like"/>
    <property type="match status" value="1"/>
</dbReference>
<dbReference type="InterPro" id="IPR009326">
    <property type="entry name" value="DUF984"/>
</dbReference>
<gene>
    <name evidence="2" type="ORF">HNV10_04290</name>
</gene>
<sequence>MKRTAIILLLILINCKNETVNTVENTVNSEVNAKNTIDQSVTDMWQSYTSSNPEFKNDDMPESSYFHNNEADANRLAELVVSGKKKAGSGLYYMYKEAKVDLPRSGTKHIITNFSGKAKAIIEIVKVDTIPFNKITKEYASIDIGTNIEPLKKWRKAHWDFFSSVFIDSNKKPTENMLVVCEWFKTIWINNDM</sequence>
<accession>A0ABX2E3A6</accession>
<dbReference type="SMART" id="SM01022">
    <property type="entry name" value="ASCH"/>
    <property type="match status" value="1"/>
</dbReference>
<evidence type="ECO:0000259" key="1">
    <source>
        <dbReference type="SMART" id="SM01022"/>
    </source>
</evidence>
<dbReference type="EMBL" id="JABRWQ010000002">
    <property type="protein sequence ID" value="NRD22446.1"/>
    <property type="molecule type" value="Genomic_DNA"/>
</dbReference>
<comment type="caution">
    <text evidence="2">The sequence shown here is derived from an EMBL/GenBank/DDBJ whole genome shotgun (WGS) entry which is preliminary data.</text>
</comment>
<evidence type="ECO:0000313" key="2">
    <source>
        <dbReference type="EMBL" id="NRD22446.1"/>
    </source>
</evidence>
<evidence type="ECO:0000313" key="3">
    <source>
        <dbReference type="Proteomes" id="UP000805085"/>
    </source>
</evidence>
<keyword evidence="3" id="KW-1185">Reference proteome</keyword>
<reference evidence="2 3" key="1">
    <citation type="journal article" date="2015" name="Int. J. Syst. Evol. Microbiol.">
        <title>Winogradskyella litoriviva sp. nov., isolated from coastal seawater.</title>
        <authorList>
            <person name="Nedashkovskaya O.I."/>
            <person name="Kukhlevskiy A.D."/>
            <person name="Zhukova N.V."/>
            <person name="Kim S.J."/>
            <person name="Rhee S.K."/>
            <person name="Mikhailov V.V."/>
        </authorList>
    </citation>
    <scope>NUCLEOTIDE SEQUENCE [LARGE SCALE GENOMIC DNA]</scope>
    <source>
        <strain evidence="2 3">KMM6491</strain>
    </source>
</reference>
<dbReference type="Pfam" id="PF04266">
    <property type="entry name" value="ASCH"/>
    <property type="match status" value="1"/>
</dbReference>
<dbReference type="RefSeq" id="WP_173300121.1">
    <property type="nucleotide sequence ID" value="NZ_JABRWQ010000002.1"/>
</dbReference>
<dbReference type="SUPFAM" id="SSF88697">
    <property type="entry name" value="PUA domain-like"/>
    <property type="match status" value="1"/>
</dbReference>
<dbReference type="Gene3D" id="3.10.400.10">
    <property type="entry name" value="Sulfate adenylyltransferase"/>
    <property type="match status" value="1"/>
</dbReference>
<name>A0ABX2E3A6_9FLAO</name>
<protein>
    <submittedName>
        <fullName evidence="2">ASCH domain-containing protein</fullName>
    </submittedName>
</protein>
<dbReference type="PANTHER" id="PTHR39203:SF1">
    <property type="entry name" value="CYTOPLASMIC PROTEIN"/>
    <property type="match status" value="1"/>
</dbReference>
<feature type="domain" description="ASCH" evidence="1">
    <location>
        <begin position="64"/>
        <end position="188"/>
    </location>
</feature>